<dbReference type="AlphaFoldDB" id="A0AAE3K4P4"/>
<evidence type="ECO:0000313" key="9">
    <source>
        <dbReference type="Proteomes" id="UP001139365"/>
    </source>
</evidence>
<proteinExistence type="inferred from homology"/>
<evidence type="ECO:0000256" key="1">
    <source>
        <dbReference type="ARBA" id="ARBA00001947"/>
    </source>
</evidence>
<sequence length="339" mass="35696">MKNTTITFTRPNVAELVPGEVRQPVGNEVLVKLAVSTISSGTERANLTGDANVGLGSSAAAQFPRVSGYSSAGVVVAVGDAVKEIKHGDRVALSWSTHSAYCLAWEGNVHKIISDSIPFSEAALFHISTFPMAAIRKCRLELGESALVMGQGVLGLIADLLLRAAGAVPVIAVDPVAEKREKALASGADYALDPFESGFAEKVHSLTDGGVNVAIEVTGNGGGLNGALDCMKRFGRVALLGCTRNSDFTVDYYKKVHGPGISLIGAHTLARPGSESSPGMWTTHDDVMAVQRLIAGGRLSLSGLIDEVHSPEEAPEIYTRLASEKSFPLVQFDWSRINA</sequence>
<dbReference type="InterPro" id="IPR036291">
    <property type="entry name" value="NAD(P)-bd_dom_sf"/>
</dbReference>
<dbReference type="InterPro" id="IPR013149">
    <property type="entry name" value="ADH-like_C"/>
</dbReference>
<dbReference type="GO" id="GO:0016491">
    <property type="term" value="F:oxidoreductase activity"/>
    <property type="evidence" value="ECO:0007669"/>
    <property type="project" value="UniProtKB-KW"/>
</dbReference>
<dbReference type="Pfam" id="PF08240">
    <property type="entry name" value="ADH_N"/>
    <property type="match status" value="1"/>
</dbReference>
<evidence type="ECO:0000256" key="5">
    <source>
        <dbReference type="ARBA" id="ARBA00023002"/>
    </source>
</evidence>
<feature type="domain" description="Alcohol dehydrogenase-like N-terminal" evidence="7">
    <location>
        <begin position="28"/>
        <end position="103"/>
    </location>
</feature>
<dbReference type="Gene3D" id="3.40.50.720">
    <property type="entry name" value="NAD(P)-binding Rossmann-like Domain"/>
    <property type="match status" value="1"/>
</dbReference>
<dbReference type="GO" id="GO:0046872">
    <property type="term" value="F:metal ion binding"/>
    <property type="evidence" value="ECO:0007669"/>
    <property type="project" value="UniProtKB-KW"/>
</dbReference>
<dbReference type="Gene3D" id="3.90.180.10">
    <property type="entry name" value="Medium-chain alcohol dehydrogenases, catalytic domain"/>
    <property type="match status" value="2"/>
</dbReference>
<dbReference type="InterPro" id="IPR013154">
    <property type="entry name" value="ADH-like_N"/>
</dbReference>
<feature type="domain" description="Alcohol dehydrogenase-like C-terminal" evidence="6">
    <location>
        <begin position="154"/>
        <end position="252"/>
    </location>
</feature>
<dbReference type="InterPro" id="IPR011032">
    <property type="entry name" value="GroES-like_sf"/>
</dbReference>
<protein>
    <submittedName>
        <fullName evidence="8">Zinc-binding dehydrogenase</fullName>
    </submittedName>
</protein>
<comment type="caution">
    <text evidence="8">The sequence shown here is derived from an EMBL/GenBank/DDBJ whole genome shotgun (WGS) entry which is preliminary data.</text>
</comment>
<dbReference type="EMBL" id="JALEMU010000153">
    <property type="protein sequence ID" value="MCI5756423.1"/>
    <property type="molecule type" value="Genomic_DNA"/>
</dbReference>
<evidence type="ECO:0000259" key="6">
    <source>
        <dbReference type="Pfam" id="PF00107"/>
    </source>
</evidence>
<keyword evidence="4" id="KW-0862">Zinc</keyword>
<reference evidence="8 9" key="1">
    <citation type="submission" date="2022-03" db="EMBL/GenBank/DDBJ databases">
        <title>Metagenome-assembled genomes from swine fecal metagenomes.</title>
        <authorList>
            <person name="Holman D.B."/>
            <person name="Kommadath A."/>
        </authorList>
    </citation>
    <scope>NUCLEOTIDE SEQUENCE [LARGE SCALE GENOMIC DNA]</scope>
    <source>
        <strain evidence="8">SUG147</strain>
    </source>
</reference>
<organism evidence="8 9">
    <name type="scientific">Candidatus Colimorpha enterica</name>
    <dbReference type="NCBI Taxonomy" id="3083063"/>
    <lineage>
        <taxon>Bacteria</taxon>
        <taxon>Pseudomonadati</taxon>
        <taxon>Bacteroidota</taxon>
        <taxon>Bacteroidia</taxon>
        <taxon>Bacteroidales</taxon>
        <taxon>Candidatus Colimorpha</taxon>
    </lineage>
</organism>
<comment type="similarity">
    <text evidence="2">Belongs to the zinc-containing alcohol dehydrogenase family.</text>
</comment>
<keyword evidence="5" id="KW-0560">Oxidoreductase</keyword>
<name>A0AAE3K4P4_9BACT</name>
<dbReference type="PANTHER" id="PTHR43350:SF19">
    <property type="entry name" value="D-GULOSIDE 3-DEHYDROGENASE"/>
    <property type="match status" value="1"/>
</dbReference>
<evidence type="ECO:0000313" key="8">
    <source>
        <dbReference type="EMBL" id="MCI5756423.1"/>
    </source>
</evidence>
<evidence type="ECO:0000256" key="4">
    <source>
        <dbReference type="ARBA" id="ARBA00022833"/>
    </source>
</evidence>
<accession>A0AAE3K4P4</accession>
<keyword evidence="3" id="KW-0479">Metal-binding</keyword>
<evidence type="ECO:0000259" key="7">
    <source>
        <dbReference type="Pfam" id="PF08240"/>
    </source>
</evidence>
<evidence type="ECO:0000256" key="3">
    <source>
        <dbReference type="ARBA" id="ARBA00022723"/>
    </source>
</evidence>
<dbReference type="Proteomes" id="UP001139365">
    <property type="component" value="Unassembled WGS sequence"/>
</dbReference>
<dbReference type="Pfam" id="PF00107">
    <property type="entry name" value="ADH_zinc_N"/>
    <property type="match status" value="1"/>
</dbReference>
<evidence type="ECO:0000256" key="2">
    <source>
        <dbReference type="ARBA" id="ARBA00008072"/>
    </source>
</evidence>
<dbReference type="SUPFAM" id="SSF51735">
    <property type="entry name" value="NAD(P)-binding Rossmann-fold domains"/>
    <property type="match status" value="1"/>
</dbReference>
<dbReference type="SUPFAM" id="SSF50129">
    <property type="entry name" value="GroES-like"/>
    <property type="match status" value="1"/>
</dbReference>
<dbReference type="PANTHER" id="PTHR43350">
    <property type="entry name" value="NAD-DEPENDENT ALCOHOL DEHYDROGENASE"/>
    <property type="match status" value="1"/>
</dbReference>
<comment type="cofactor">
    <cofactor evidence="1">
        <name>Zn(2+)</name>
        <dbReference type="ChEBI" id="CHEBI:29105"/>
    </cofactor>
</comment>
<gene>
    <name evidence="8" type="ORF">MR241_09055</name>
</gene>